<name>A0A4S8KRE7_DENBC</name>
<evidence type="ECO:0000259" key="1">
    <source>
        <dbReference type="PROSITE" id="PS50879"/>
    </source>
</evidence>
<dbReference type="InterPro" id="IPR012337">
    <property type="entry name" value="RNaseH-like_sf"/>
</dbReference>
<dbReference type="InterPro" id="IPR002156">
    <property type="entry name" value="RNaseH_domain"/>
</dbReference>
<dbReference type="PROSITE" id="PS50879">
    <property type="entry name" value="RNASE_H_1"/>
    <property type="match status" value="1"/>
</dbReference>
<dbReference type="Gene3D" id="3.30.420.10">
    <property type="entry name" value="Ribonuclease H-like superfamily/Ribonuclease H"/>
    <property type="match status" value="1"/>
</dbReference>
<gene>
    <name evidence="2" type="ORF">K435DRAFT_611007</name>
</gene>
<reference evidence="2 3" key="1">
    <citation type="journal article" date="2019" name="Nat. Ecol. Evol.">
        <title>Megaphylogeny resolves global patterns of mushroom evolution.</title>
        <authorList>
            <person name="Varga T."/>
            <person name="Krizsan K."/>
            <person name="Foldi C."/>
            <person name="Dima B."/>
            <person name="Sanchez-Garcia M."/>
            <person name="Sanchez-Ramirez S."/>
            <person name="Szollosi G.J."/>
            <person name="Szarkandi J.G."/>
            <person name="Papp V."/>
            <person name="Albert L."/>
            <person name="Andreopoulos W."/>
            <person name="Angelini C."/>
            <person name="Antonin V."/>
            <person name="Barry K.W."/>
            <person name="Bougher N.L."/>
            <person name="Buchanan P."/>
            <person name="Buyck B."/>
            <person name="Bense V."/>
            <person name="Catcheside P."/>
            <person name="Chovatia M."/>
            <person name="Cooper J."/>
            <person name="Damon W."/>
            <person name="Desjardin D."/>
            <person name="Finy P."/>
            <person name="Geml J."/>
            <person name="Haridas S."/>
            <person name="Hughes K."/>
            <person name="Justo A."/>
            <person name="Karasinski D."/>
            <person name="Kautmanova I."/>
            <person name="Kiss B."/>
            <person name="Kocsube S."/>
            <person name="Kotiranta H."/>
            <person name="LaButti K.M."/>
            <person name="Lechner B.E."/>
            <person name="Liimatainen K."/>
            <person name="Lipzen A."/>
            <person name="Lukacs Z."/>
            <person name="Mihaltcheva S."/>
            <person name="Morgado L.N."/>
            <person name="Niskanen T."/>
            <person name="Noordeloos M.E."/>
            <person name="Ohm R.A."/>
            <person name="Ortiz-Santana B."/>
            <person name="Ovrebo C."/>
            <person name="Racz N."/>
            <person name="Riley R."/>
            <person name="Savchenko A."/>
            <person name="Shiryaev A."/>
            <person name="Soop K."/>
            <person name="Spirin V."/>
            <person name="Szebenyi C."/>
            <person name="Tomsovsky M."/>
            <person name="Tulloss R.E."/>
            <person name="Uehling J."/>
            <person name="Grigoriev I.V."/>
            <person name="Vagvolgyi C."/>
            <person name="Papp T."/>
            <person name="Martin F.M."/>
            <person name="Miettinen O."/>
            <person name="Hibbett D.S."/>
            <person name="Nagy L.G."/>
        </authorList>
    </citation>
    <scope>NUCLEOTIDE SEQUENCE [LARGE SCALE GENOMIC DNA]</scope>
    <source>
        <strain evidence="2 3">CBS 962.96</strain>
    </source>
</reference>
<feature type="domain" description="RNase H type-1" evidence="1">
    <location>
        <begin position="1"/>
        <end position="131"/>
    </location>
</feature>
<feature type="non-terminal residue" evidence="2">
    <location>
        <position position="136"/>
    </location>
</feature>
<organism evidence="2 3">
    <name type="scientific">Dendrothele bispora (strain CBS 962.96)</name>
    <dbReference type="NCBI Taxonomy" id="1314807"/>
    <lineage>
        <taxon>Eukaryota</taxon>
        <taxon>Fungi</taxon>
        <taxon>Dikarya</taxon>
        <taxon>Basidiomycota</taxon>
        <taxon>Agaricomycotina</taxon>
        <taxon>Agaricomycetes</taxon>
        <taxon>Agaricomycetidae</taxon>
        <taxon>Agaricales</taxon>
        <taxon>Agaricales incertae sedis</taxon>
        <taxon>Dendrothele</taxon>
    </lineage>
</organism>
<dbReference type="InterPro" id="IPR036397">
    <property type="entry name" value="RNaseH_sf"/>
</dbReference>
<proteinExistence type="predicted"/>
<dbReference type="Pfam" id="PF00075">
    <property type="entry name" value="RNase_H"/>
    <property type="match status" value="1"/>
</dbReference>
<accession>A0A4S8KRE7</accession>
<dbReference type="GO" id="GO:0003676">
    <property type="term" value="F:nucleic acid binding"/>
    <property type="evidence" value="ECO:0007669"/>
    <property type="project" value="InterPro"/>
</dbReference>
<evidence type="ECO:0000313" key="2">
    <source>
        <dbReference type="EMBL" id="THU78337.1"/>
    </source>
</evidence>
<dbReference type="GO" id="GO:0004523">
    <property type="term" value="F:RNA-DNA hybrid ribonuclease activity"/>
    <property type="evidence" value="ECO:0007669"/>
    <property type="project" value="InterPro"/>
</dbReference>
<dbReference type="Proteomes" id="UP000297245">
    <property type="component" value="Unassembled WGS sequence"/>
</dbReference>
<sequence>DGSGLDGGIGASAVLFRDGQEKKVLRYRLGKEENHEVYEGECVGLILALHLLEQEREMSTVSIWVDNTAAIMAAGSSRNGPAHYLLDLFHTQLLEIRDNHPNLMINISWVPGHKGIYGNERADEEAKRATKRSSSR</sequence>
<dbReference type="CDD" id="cd09276">
    <property type="entry name" value="Rnase_HI_RT_non_LTR"/>
    <property type="match status" value="1"/>
</dbReference>
<dbReference type="OrthoDB" id="3265515at2759"/>
<dbReference type="AlphaFoldDB" id="A0A4S8KRE7"/>
<feature type="non-terminal residue" evidence="2">
    <location>
        <position position="1"/>
    </location>
</feature>
<evidence type="ECO:0000313" key="3">
    <source>
        <dbReference type="Proteomes" id="UP000297245"/>
    </source>
</evidence>
<keyword evidence="3" id="KW-1185">Reference proteome</keyword>
<dbReference type="SUPFAM" id="SSF53098">
    <property type="entry name" value="Ribonuclease H-like"/>
    <property type="match status" value="1"/>
</dbReference>
<protein>
    <recommendedName>
        <fullName evidence="1">RNase H type-1 domain-containing protein</fullName>
    </recommendedName>
</protein>
<dbReference type="EMBL" id="ML180211">
    <property type="protein sequence ID" value="THU78337.1"/>
    <property type="molecule type" value="Genomic_DNA"/>
</dbReference>